<reference evidence="1" key="1">
    <citation type="journal article" date="2020" name="Nature">
        <title>Giant virus diversity and host interactions through global metagenomics.</title>
        <authorList>
            <person name="Schulz F."/>
            <person name="Roux S."/>
            <person name="Paez-Espino D."/>
            <person name="Jungbluth S."/>
            <person name="Walsh D.A."/>
            <person name="Denef V.J."/>
            <person name="McMahon K.D."/>
            <person name="Konstantinidis K.T."/>
            <person name="Eloe-Fadrosh E.A."/>
            <person name="Kyrpides N.C."/>
            <person name="Woyke T."/>
        </authorList>
    </citation>
    <scope>NUCLEOTIDE SEQUENCE</scope>
    <source>
        <strain evidence="1">GVMAG-M-3300023184-135</strain>
    </source>
</reference>
<proteinExistence type="predicted"/>
<accession>A0A6C0HKM6</accession>
<dbReference type="EMBL" id="MN739976">
    <property type="protein sequence ID" value="QHT80917.1"/>
    <property type="molecule type" value="Genomic_DNA"/>
</dbReference>
<protein>
    <recommendedName>
        <fullName evidence="2">C-methyltransferase domain-containing protein</fullName>
    </recommendedName>
</protein>
<dbReference type="SUPFAM" id="SSF53335">
    <property type="entry name" value="S-adenosyl-L-methionine-dependent methyltransferases"/>
    <property type="match status" value="1"/>
</dbReference>
<dbReference type="Gene3D" id="3.40.50.150">
    <property type="entry name" value="Vaccinia Virus protein VP39"/>
    <property type="match status" value="1"/>
</dbReference>
<sequence length="364" mass="42391">MYRTSCIVCNHTEFETINSFPKFPIMAVSNDSLVEQYYDFNIIVCKQCNCLQLQNLIDPSILYSDVYMNSHFSPSWKDHHLHFAEFILENSSASTFLEIGANKGDLYKILSKKEISYSTLDMFKDSELPSQIKFIDGNWETFNFEGYNAVIASHVFEHLYSPLACIENLQKAKVSEIFISIPNFEKLLEDKSSLLIHSQHIYYCGYDYIIYMFSLFNYTCKKHIFYNGNFKSNMFQFSLADTISDKPKMPSTDIQLYKEIYVKNLDCIKTLDVPKNCYIAPSGIYGQFLYYFLNKKENILGFLDNNVERHGKKLYGTDKLVYSPSSIDFDTATIIVCDCPYKEEIINELQNICKHVTFLDRVLQ</sequence>
<dbReference type="AlphaFoldDB" id="A0A6C0HKM6"/>
<organism evidence="1">
    <name type="scientific">viral metagenome</name>
    <dbReference type="NCBI Taxonomy" id="1070528"/>
    <lineage>
        <taxon>unclassified sequences</taxon>
        <taxon>metagenomes</taxon>
        <taxon>organismal metagenomes</taxon>
    </lineage>
</organism>
<dbReference type="InterPro" id="IPR029063">
    <property type="entry name" value="SAM-dependent_MTases_sf"/>
</dbReference>
<evidence type="ECO:0008006" key="2">
    <source>
        <dbReference type="Google" id="ProtNLM"/>
    </source>
</evidence>
<dbReference type="Gene3D" id="3.40.50.720">
    <property type="entry name" value="NAD(P)-binding Rossmann-like Domain"/>
    <property type="match status" value="1"/>
</dbReference>
<evidence type="ECO:0000313" key="1">
    <source>
        <dbReference type="EMBL" id="QHT80917.1"/>
    </source>
</evidence>
<name>A0A6C0HKM6_9ZZZZ</name>